<dbReference type="CDD" id="cd16343">
    <property type="entry name" value="LMWPTP"/>
    <property type="match status" value="1"/>
</dbReference>
<reference evidence="7 8" key="1">
    <citation type="journal article" date="2015" name="Genome Announc.">
        <title>Complete Genome Sequence of Pseudoxanthomonas suwonensis Strain J1, a Cellulose-Degrading Bacterium Isolated from Leaf- and Wood-Enriched Soil.</title>
        <authorList>
            <person name="Hou L."/>
            <person name="Jiang J."/>
            <person name="Xu Z."/>
            <person name="Zhou Y."/>
            <person name="Leung F.C."/>
        </authorList>
    </citation>
    <scope>NUCLEOTIDE SEQUENCE [LARGE SCALE GENOMIC DNA]</scope>
    <source>
        <strain evidence="7 8">J1</strain>
    </source>
</reference>
<organism evidence="7 8">
    <name type="scientific">Pseudoxanthomonas suwonensis</name>
    <dbReference type="NCBI Taxonomy" id="314722"/>
    <lineage>
        <taxon>Bacteria</taxon>
        <taxon>Pseudomonadati</taxon>
        <taxon>Pseudomonadota</taxon>
        <taxon>Gammaproteobacteria</taxon>
        <taxon>Lysobacterales</taxon>
        <taxon>Lysobacteraceae</taxon>
        <taxon>Pseudoxanthomonas</taxon>
    </lineage>
</organism>
<accession>A0A0E3YZK8</accession>
<keyword evidence="3" id="KW-0378">Hydrolase</keyword>
<gene>
    <name evidence="7" type="ORF">WQ53_00685</name>
</gene>
<dbReference type="EC" id="3.1.3.48" evidence="2"/>
<dbReference type="InterPro" id="IPR050438">
    <property type="entry name" value="LMW_PTPase"/>
</dbReference>
<evidence type="ECO:0000313" key="8">
    <source>
        <dbReference type="Proteomes" id="UP000033067"/>
    </source>
</evidence>
<dbReference type="OrthoDB" id="9784339at2"/>
<dbReference type="GO" id="GO:0004725">
    <property type="term" value="F:protein tyrosine phosphatase activity"/>
    <property type="evidence" value="ECO:0007669"/>
    <property type="project" value="UniProtKB-EC"/>
</dbReference>
<keyword evidence="4" id="KW-0904">Protein phosphatase</keyword>
<sequence>MKSAATRLLVVCLGNICRSPLAEGALRARIEASPLAGRVQVDSAGTGGWHAGEPPDRRAIACARGHGVDIAALRARQLRSRDFADFDWLLCADADNLRDVRRLAPPPARERVALLLDWAGTVPAGEVPDPYYGHSDHFEEVWQLVDTAAQAVVARLSARPVSGIIGP</sequence>
<dbReference type="InterPro" id="IPR023485">
    <property type="entry name" value="Ptyr_pPase"/>
</dbReference>
<dbReference type="RefSeq" id="WP_052629544.1">
    <property type="nucleotide sequence ID" value="NZ_CP011144.1"/>
</dbReference>
<dbReference type="EMBL" id="CP011144">
    <property type="protein sequence ID" value="AKC85504.1"/>
    <property type="molecule type" value="Genomic_DNA"/>
</dbReference>
<dbReference type="SUPFAM" id="SSF52788">
    <property type="entry name" value="Phosphotyrosine protein phosphatases I"/>
    <property type="match status" value="1"/>
</dbReference>
<evidence type="ECO:0000259" key="6">
    <source>
        <dbReference type="SMART" id="SM00226"/>
    </source>
</evidence>
<protein>
    <recommendedName>
        <fullName evidence="2">protein-tyrosine-phosphatase</fullName>
        <ecNumber evidence="2">3.1.3.48</ecNumber>
    </recommendedName>
</protein>
<evidence type="ECO:0000313" key="7">
    <source>
        <dbReference type="EMBL" id="AKC85504.1"/>
    </source>
</evidence>
<feature type="domain" description="Phosphotyrosine protein phosphatase I" evidence="6">
    <location>
        <begin position="6"/>
        <end position="155"/>
    </location>
</feature>
<dbReference type="Gene3D" id="3.40.50.2300">
    <property type="match status" value="1"/>
</dbReference>
<proteinExistence type="inferred from homology"/>
<dbReference type="PRINTS" id="PR00719">
    <property type="entry name" value="LMWPTPASE"/>
</dbReference>
<dbReference type="SMART" id="SM00226">
    <property type="entry name" value="LMWPc"/>
    <property type="match status" value="1"/>
</dbReference>
<evidence type="ECO:0000256" key="5">
    <source>
        <dbReference type="PIRSR" id="PIRSR617867-1"/>
    </source>
</evidence>
<feature type="active site" description="Nucleophile" evidence="5">
    <location>
        <position position="12"/>
    </location>
</feature>
<evidence type="ECO:0000256" key="1">
    <source>
        <dbReference type="ARBA" id="ARBA00011063"/>
    </source>
</evidence>
<evidence type="ECO:0000256" key="3">
    <source>
        <dbReference type="ARBA" id="ARBA00022801"/>
    </source>
</evidence>
<evidence type="ECO:0000256" key="4">
    <source>
        <dbReference type="ARBA" id="ARBA00022912"/>
    </source>
</evidence>
<dbReference type="PANTHER" id="PTHR11717">
    <property type="entry name" value="LOW MOLECULAR WEIGHT PROTEIN TYROSINE PHOSPHATASE"/>
    <property type="match status" value="1"/>
</dbReference>
<evidence type="ECO:0000256" key="2">
    <source>
        <dbReference type="ARBA" id="ARBA00013064"/>
    </source>
</evidence>
<dbReference type="AlphaFoldDB" id="A0A0E3YZK8"/>
<dbReference type="Pfam" id="PF01451">
    <property type="entry name" value="LMWPc"/>
    <property type="match status" value="1"/>
</dbReference>
<feature type="active site" evidence="5">
    <location>
        <position position="18"/>
    </location>
</feature>
<feature type="active site" description="Proton donor" evidence="5">
    <location>
        <position position="129"/>
    </location>
</feature>
<name>A0A0E3YZK8_9GAMM</name>
<comment type="similarity">
    <text evidence="1">Belongs to the low molecular weight phosphotyrosine protein phosphatase family.</text>
</comment>
<dbReference type="PANTHER" id="PTHR11717:SF7">
    <property type="entry name" value="LOW MOLECULAR WEIGHT PHOSPHOTYROSINE PROTEIN PHOSPHATASE"/>
    <property type="match status" value="1"/>
</dbReference>
<dbReference type="InterPro" id="IPR036196">
    <property type="entry name" value="Ptyr_pPase_sf"/>
</dbReference>
<dbReference type="KEGG" id="psuw:WQ53_00685"/>
<dbReference type="Proteomes" id="UP000033067">
    <property type="component" value="Chromosome"/>
</dbReference>
<keyword evidence="8" id="KW-1185">Reference proteome</keyword>
<dbReference type="InterPro" id="IPR017867">
    <property type="entry name" value="Tyr_phospatase_low_mol_wt"/>
</dbReference>
<dbReference type="PATRIC" id="fig|314722.6.peg.140"/>